<name>A0A0F7FPS2_9ACTN</name>
<accession>A0A0F7FPS2</accession>
<dbReference type="AlphaFoldDB" id="A0A0F7FPS2"/>
<reference evidence="2" key="1">
    <citation type="submission" date="2019-08" db="EMBL/GenBank/DDBJ databases">
        <title>Complete genome sequence of a mangrove-derived Streptomyces xiamenensis.</title>
        <authorList>
            <person name="Xu J."/>
        </authorList>
    </citation>
    <scope>NUCLEOTIDE SEQUENCE</scope>
    <source>
        <strain evidence="2">318</strain>
    </source>
</reference>
<dbReference type="PATRIC" id="fig|408015.6.peg.680"/>
<gene>
    <name evidence="2" type="ORF">SXIM_06490</name>
</gene>
<evidence type="ECO:0000256" key="1">
    <source>
        <dbReference type="SAM" id="MobiDB-lite"/>
    </source>
</evidence>
<dbReference type="EMBL" id="CP009922">
    <property type="protein sequence ID" value="AKG42033.1"/>
    <property type="molecule type" value="Genomic_DNA"/>
</dbReference>
<dbReference type="Proteomes" id="UP000034034">
    <property type="component" value="Chromosome"/>
</dbReference>
<sequence>MLARQSGAAVPAHTFRSDQGRRFSQSRILIKEYRCHYDAAPS</sequence>
<feature type="region of interest" description="Disordered" evidence="1">
    <location>
        <begin position="1"/>
        <end position="21"/>
    </location>
</feature>
<protein>
    <submittedName>
        <fullName evidence="2">Uncharacterized protein</fullName>
    </submittedName>
</protein>
<dbReference type="KEGG" id="sxi:SXIM_06490"/>
<dbReference type="STRING" id="408015.SXIM_06490"/>
<organism evidence="2 3">
    <name type="scientific">Streptomyces xiamenensis</name>
    <dbReference type="NCBI Taxonomy" id="408015"/>
    <lineage>
        <taxon>Bacteria</taxon>
        <taxon>Bacillati</taxon>
        <taxon>Actinomycetota</taxon>
        <taxon>Actinomycetes</taxon>
        <taxon>Kitasatosporales</taxon>
        <taxon>Streptomycetaceae</taxon>
        <taxon>Streptomyces</taxon>
    </lineage>
</organism>
<keyword evidence="3" id="KW-1185">Reference proteome</keyword>
<evidence type="ECO:0000313" key="3">
    <source>
        <dbReference type="Proteomes" id="UP000034034"/>
    </source>
</evidence>
<evidence type="ECO:0000313" key="2">
    <source>
        <dbReference type="EMBL" id="AKG42033.1"/>
    </source>
</evidence>
<proteinExistence type="predicted"/>
<dbReference type="HOGENOM" id="CLU_3258776_0_0_11"/>